<dbReference type="RefSeq" id="WP_275033242.1">
    <property type="nucleotide sequence ID" value="NZ_CP118615.1"/>
</dbReference>
<dbReference type="EMBL" id="CP118615">
    <property type="protein sequence ID" value="WDZ86419.1"/>
    <property type="molecule type" value="Genomic_DNA"/>
</dbReference>
<feature type="compositionally biased region" description="Basic residues" evidence="1">
    <location>
        <begin position="1"/>
        <end position="17"/>
    </location>
</feature>
<keyword evidence="3" id="KW-1185">Reference proteome</keyword>
<dbReference type="Proteomes" id="UP001219605">
    <property type="component" value="Chromosome"/>
</dbReference>
<feature type="compositionally biased region" description="Basic and acidic residues" evidence="1">
    <location>
        <begin position="20"/>
        <end position="35"/>
    </location>
</feature>
<evidence type="ECO:0000313" key="2">
    <source>
        <dbReference type="EMBL" id="WDZ86419.1"/>
    </source>
</evidence>
<dbReference type="Gene3D" id="6.10.250.660">
    <property type="match status" value="1"/>
</dbReference>
<evidence type="ECO:0000256" key="1">
    <source>
        <dbReference type="SAM" id="MobiDB-lite"/>
    </source>
</evidence>
<protein>
    <recommendedName>
        <fullName evidence="4">DivIVA domain-containing protein</fullName>
    </recommendedName>
</protein>
<accession>A0ABY7ZTP2</accession>
<proteinExistence type="predicted"/>
<organism evidence="2 3">
    <name type="scientific">Micromonospora cathayae</name>
    <dbReference type="NCBI Taxonomy" id="3028804"/>
    <lineage>
        <taxon>Bacteria</taxon>
        <taxon>Bacillati</taxon>
        <taxon>Actinomycetota</taxon>
        <taxon>Actinomycetes</taxon>
        <taxon>Micromonosporales</taxon>
        <taxon>Micromonosporaceae</taxon>
        <taxon>Micromonospora</taxon>
    </lineage>
</organism>
<gene>
    <name evidence="2" type="ORF">PVK37_08485</name>
</gene>
<reference evidence="2 3" key="1">
    <citation type="submission" date="2023-02" db="EMBL/GenBank/DDBJ databases">
        <authorList>
            <person name="Mo P."/>
        </authorList>
    </citation>
    <scope>NUCLEOTIDE SEQUENCE [LARGE SCALE GENOMIC DNA]</scope>
    <source>
        <strain evidence="2 3">HUAS 3</strain>
    </source>
</reference>
<sequence length="100" mass="11780">MRALLRRLSSRGRHRPRPPSTHDNRHPPLSPERIRERRFTLRRRGADPAEITLFLARVADELAVAQTALTAVREENARIKHALRTWQSAQRPNHRELARW</sequence>
<evidence type="ECO:0000313" key="3">
    <source>
        <dbReference type="Proteomes" id="UP001219605"/>
    </source>
</evidence>
<name>A0ABY7ZTP2_9ACTN</name>
<evidence type="ECO:0008006" key="4">
    <source>
        <dbReference type="Google" id="ProtNLM"/>
    </source>
</evidence>
<feature type="region of interest" description="Disordered" evidence="1">
    <location>
        <begin position="1"/>
        <end position="35"/>
    </location>
</feature>